<dbReference type="EMBL" id="DS469510">
    <property type="protein sequence ID" value="EDO49180.1"/>
    <property type="molecule type" value="Genomic_DNA"/>
</dbReference>
<dbReference type="HOGENOM" id="CLU_031382_0_0_1"/>
<dbReference type="PROSITE" id="PS51450">
    <property type="entry name" value="LRR"/>
    <property type="match status" value="2"/>
</dbReference>
<keyword evidence="1" id="KW-0433">Leucine-rich repeat</keyword>
<evidence type="ECO:0000313" key="4">
    <source>
        <dbReference type="EMBL" id="EDO49180.1"/>
    </source>
</evidence>
<reference evidence="4 5" key="1">
    <citation type="journal article" date="2007" name="Science">
        <title>Sea anemone genome reveals ancestral eumetazoan gene repertoire and genomic organization.</title>
        <authorList>
            <person name="Putnam N.H."/>
            <person name="Srivastava M."/>
            <person name="Hellsten U."/>
            <person name="Dirks B."/>
            <person name="Chapman J."/>
            <person name="Salamov A."/>
            <person name="Terry A."/>
            <person name="Shapiro H."/>
            <person name="Lindquist E."/>
            <person name="Kapitonov V.V."/>
            <person name="Jurka J."/>
            <person name="Genikhovich G."/>
            <person name="Grigoriev I.V."/>
            <person name="Lucas S.M."/>
            <person name="Steele R.E."/>
            <person name="Finnerty J.R."/>
            <person name="Technau U."/>
            <person name="Martindale M.Q."/>
            <person name="Rokhsar D.S."/>
        </authorList>
    </citation>
    <scope>NUCLEOTIDE SEQUENCE [LARGE SCALE GENOMIC DNA]</scope>
    <source>
        <strain evidence="5">CH2 X CH6</strain>
    </source>
</reference>
<gene>
    <name evidence="4" type="ORF">NEMVEDRAFT_v1g81102</name>
</gene>
<evidence type="ECO:0000256" key="2">
    <source>
        <dbReference type="ARBA" id="ARBA00022737"/>
    </source>
</evidence>
<dbReference type="Pfam" id="PF12799">
    <property type="entry name" value="LRR_4"/>
    <property type="match status" value="1"/>
</dbReference>
<evidence type="ECO:0008006" key="6">
    <source>
        <dbReference type="Google" id="ProtNLM"/>
    </source>
</evidence>
<evidence type="ECO:0000256" key="3">
    <source>
        <dbReference type="SAM" id="MobiDB-lite"/>
    </source>
</evidence>
<keyword evidence="5" id="KW-1185">Reference proteome</keyword>
<feature type="region of interest" description="Disordered" evidence="3">
    <location>
        <begin position="302"/>
        <end position="359"/>
    </location>
</feature>
<evidence type="ECO:0000256" key="1">
    <source>
        <dbReference type="ARBA" id="ARBA00022614"/>
    </source>
</evidence>
<dbReference type="InterPro" id="IPR025875">
    <property type="entry name" value="Leu-rich_rpt_4"/>
</dbReference>
<dbReference type="InParanoid" id="A7RH85"/>
<keyword evidence="2" id="KW-0677">Repeat</keyword>
<dbReference type="PANTHER" id="PTHR22708">
    <property type="entry name" value="LEUCINE-RICH REPEAT-CONTAINING PROTEIN 56"/>
    <property type="match status" value="1"/>
</dbReference>
<dbReference type="OMA" id="NVFDDDW"/>
<accession>A7RH85</accession>
<name>A7RH85_NEMVE</name>
<evidence type="ECO:0000313" key="5">
    <source>
        <dbReference type="Proteomes" id="UP000001593"/>
    </source>
</evidence>
<organism evidence="4 5">
    <name type="scientific">Nematostella vectensis</name>
    <name type="common">Starlet sea anemone</name>
    <dbReference type="NCBI Taxonomy" id="45351"/>
    <lineage>
        <taxon>Eukaryota</taxon>
        <taxon>Metazoa</taxon>
        <taxon>Cnidaria</taxon>
        <taxon>Anthozoa</taxon>
        <taxon>Hexacorallia</taxon>
        <taxon>Actiniaria</taxon>
        <taxon>Edwardsiidae</taxon>
        <taxon>Nematostella</taxon>
    </lineage>
</organism>
<dbReference type="Proteomes" id="UP000001593">
    <property type="component" value="Unassembled WGS sequence"/>
</dbReference>
<sequence length="446" mass="49388">MLTFDDVTSVPKVNSGVRIRELDDGYVNPEPIKHEEEEAEHLWEEFLSPAKLKSLAGVRNLEDITQLEMNVNTRENSLGNFGSMLPNLNKLKLSNSIISTVRDLGTCLTNLRMLWMCRCSLSDLDGISSLSSLAELYLAFNDISDVSPVSMLDNLQVLDLEGNLVDEIAQVEFLTLCSSLKCLNLEGNPVCTAPHPDASEEVGVTRVLNSFLMLPGQFSNREIKNKLSNTLDNASYDYRKAVHQAVPSLRFLDDEPFLVEKVDGKPVLRDMPDSAKGVRIPDHLITDWHIINEGIKAVDVAEDDEKGTAAVRQRPATTARQRPGSAAGQRPGSAMGQRPGSAMGQRPGSAMGSQAEAAAVFQADDSSDLTHGSSEVICGNISKALKARRKNIQNFKPALAPFSDYIPIHIPEKSFEDDTSDSISKDDIFEELRQWRQEYSKYVRWH</sequence>
<protein>
    <recommendedName>
        <fullName evidence="6">Leucine-rich repeat-containing protein 56</fullName>
    </recommendedName>
</protein>
<dbReference type="eggNOG" id="KOG0531">
    <property type="taxonomic scope" value="Eukaryota"/>
</dbReference>
<dbReference type="SUPFAM" id="SSF52075">
    <property type="entry name" value="Outer arm dynein light chain 1"/>
    <property type="match status" value="1"/>
</dbReference>
<dbReference type="InterPro" id="IPR032675">
    <property type="entry name" value="LRR_dom_sf"/>
</dbReference>
<dbReference type="PANTHER" id="PTHR22708:SF0">
    <property type="entry name" value="LEUCINE-RICH REPEAT-CONTAINING PROTEIN 56"/>
    <property type="match status" value="1"/>
</dbReference>
<dbReference type="AlphaFoldDB" id="A7RH85"/>
<dbReference type="STRING" id="45351.A7RH85"/>
<dbReference type="Gene3D" id="3.80.10.10">
    <property type="entry name" value="Ribonuclease Inhibitor"/>
    <property type="match status" value="1"/>
</dbReference>
<dbReference type="PhylomeDB" id="A7RH85"/>
<dbReference type="InterPro" id="IPR040091">
    <property type="entry name" value="LRRC56"/>
</dbReference>
<proteinExistence type="predicted"/>
<dbReference type="InterPro" id="IPR001611">
    <property type="entry name" value="Leu-rich_rpt"/>
</dbReference>